<dbReference type="Proteomes" id="UP000219338">
    <property type="component" value="Unassembled WGS sequence"/>
</dbReference>
<reference evidence="2" key="1">
    <citation type="journal article" date="2017" name="Nat. Ecol. Evol.">
        <title>Genome expansion and lineage-specific genetic innovations in the forest pathogenic fungi Armillaria.</title>
        <authorList>
            <person name="Sipos G."/>
            <person name="Prasanna A.N."/>
            <person name="Walter M.C."/>
            <person name="O'Connor E."/>
            <person name="Balint B."/>
            <person name="Krizsan K."/>
            <person name="Kiss B."/>
            <person name="Hess J."/>
            <person name="Varga T."/>
            <person name="Slot J."/>
            <person name="Riley R."/>
            <person name="Boka B."/>
            <person name="Rigling D."/>
            <person name="Barry K."/>
            <person name="Lee J."/>
            <person name="Mihaltcheva S."/>
            <person name="LaButti K."/>
            <person name="Lipzen A."/>
            <person name="Waldron R."/>
            <person name="Moloney N.M."/>
            <person name="Sperisen C."/>
            <person name="Kredics L."/>
            <person name="Vagvoelgyi C."/>
            <person name="Patrignani A."/>
            <person name="Fitzpatrick D."/>
            <person name="Nagy I."/>
            <person name="Doyle S."/>
            <person name="Anderson J.B."/>
            <person name="Grigoriev I.V."/>
            <person name="Gueldener U."/>
            <person name="Muensterkoetter M."/>
            <person name="Nagy L.G."/>
        </authorList>
    </citation>
    <scope>NUCLEOTIDE SEQUENCE [LARGE SCALE GENOMIC DNA]</scope>
    <source>
        <strain evidence="2">C18/9</strain>
    </source>
</reference>
<evidence type="ECO:0000313" key="2">
    <source>
        <dbReference type="Proteomes" id="UP000219338"/>
    </source>
</evidence>
<dbReference type="EMBL" id="FUEG01000008">
    <property type="protein sequence ID" value="SJL07612.1"/>
    <property type="molecule type" value="Genomic_DNA"/>
</dbReference>
<accession>A0A284RFT1</accession>
<gene>
    <name evidence="1" type="ORF">ARMOST_10962</name>
</gene>
<organism evidence="1 2">
    <name type="scientific">Armillaria ostoyae</name>
    <name type="common">Armillaria root rot fungus</name>
    <dbReference type="NCBI Taxonomy" id="47428"/>
    <lineage>
        <taxon>Eukaryota</taxon>
        <taxon>Fungi</taxon>
        <taxon>Dikarya</taxon>
        <taxon>Basidiomycota</taxon>
        <taxon>Agaricomycotina</taxon>
        <taxon>Agaricomycetes</taxon>
        <taxon>Agaricomycetidae</taxon>
        <taxon>Agaricales</taxon>
        <taxon>Marasmiineae</taxon>
        <taxon>Physalacriaceae</taxon>
        <taxon>Armillaria</taxon>
    </lineage>
</organism>
<proteinExistence type="predicted"/>
<keyword evidence="2" id="KW-1185">Reference proteome</keyword>
<dbReference type="AlphaFoldDB" id="A0A284RFT1"/>
<sequence length="66" mass="7191">MGLLRVTIFAYLHITDPRYALCEATCHPQLSSICGIASAWISFLGSSNIQSAIQAKDMNQRVVAHA</sequence>
<name>A0A284RFT1_ARMOS</name>
<protein>
    <submittedName>
        <fullName evidence="1">Uncharacterized protein</fullName>
    </submittedName>
</protein>
<evidence type="ECO:0000313" key="1">
    <source>
        <dbReference type="EMBL" id="SJL07612.1"/>
    </source>
</evidence>